<proteinExistence type="inferred from homology"/>
<sequence>MTNPKIRFIHSSSANSYQFEHNHPFHPIRYALSISLLEHVHALTAAAIMEPPSYEMKDMLRLAHHESYVEAIQQLSAASAPSELRENAELYGFHADDTPFFAGMHEAACAIVAGTVHAVEEVLSGRTEHAYHMAGGLHHALPNRAAGFCIYNDAVIAIRAAQQKHQARVLYIDTDVHHGDGVQLAFYADPSVCTYSIHETGKFLFPGTGYQYERGIEQGYGTCINVPLEPYTEDESWLDSFEYTLRKTIDYYKPDLIISQHGCDAHAYDPLSHLHCSIAIYERIPMIIHELAHTYCGGKWVALGGGGYDLWRVVPRAWSLVWLEMSDHPLRDELLHARSSNVLTPLPESWVQQWQSLSPEQLPKYWQDVAGSIEAIPRREEITARNKQIAVVAVQDL</sequence>
<name>A0ABW1UYP0_9BACL</name>
<protein>
    <recommendedName>
        <fullName evidence="3">Acetoin utilization protein AcuC</fullName>
    </recommendedName>
</protein>
<dbReference type="PRINTS" id="PR01272">
    <property type="entry name" value="ACUCPROTEIN"/>
</dbReference>
<keyword evidence="4" id="KW-0006">Acetoin catabolism</keyword>
<organism evidence="6 7">
    <name type="scientific">Paenibacillus septentrionalis</name>
    <dbReference type="NCBI Taxonomy" id="429342"/>
    <lineage>
        <taxon>Bacteria</taxon>
        <taxon>Bacillati</taxon>
        <taxon>Bacillota</taxon>
        <taxon>Bacilli</taxon>
        <taxon>Bacillales</taxon>
        <taxon>Paenibacillaceae</taxon>
        <taxon>Paenibacillus</taxon>
    </lineage>
</organism>
<evidence type="ECO:0000313" key="6">
    <source>
        <dbReference type="EMBL" id="MFC6331296.1"/>
    </source>
</evidence>
<dbReference type="SUPFAM" id="SSF52768">
    <property type="entry name" value="Arginase/deacetylase"/>
    <property type="match status" value="1"/>
</dbReference>
<dbReference type="InterPro" id="IPR000286">
    <property type="entry name" value="HDACs"/>
</dbReference>
<dbReference type="Gene3D" id="3.40.800.20">
    <property type="entry name" value="Histone deacetylase domain"/>
    <property type="match status" value="1"/>
</dbReference>
<dbReference type="PRINTS" id="PR01270">
    <property type="entry name" value="HDASUPER"/>
</dbReference>
<dbReference type="InterPro" id="IPR037138">
    <property type="entry name" value="His_deacetylse_dom_sf"/>
</dbReference>
<comment type="pathway">
    <text evidence="1">Ketone degradation; acetoin degradation.</text>
</comment>
<dbReference type="InterPro" id="IPR023801">
    <property type="entry name" value="His_deacetylse_dom"/>
</dbReference>
<dbReference type="PANTHER" id="PTHR10625">
    <property type="entry name" value="HISTONE DEACETYLASE HDAC1-RELATED"/>
    <property type="match status" value="1"/>
</dbReference>
<dbReference type="RefSeq" id="WP_379230387.1">
    <property type="nucleotide sequence ID" value="NZ_JBHSTE010000001.1"/>
</dbReference>
<comment type="similarity">
    <text evidence="2">Belongs to the histone deacetylase family.</text>
</comment>
<evidence type="ECO:0000259" key="5">
    <source>
        <dbReference type="Pfam" id="PF00850"/>
    </source>
</evidence>
<dbReference type="Pfam" id="PF00850">
    <property type="entry name" value="Hist_deacetyl"/>
    <property type="match status" value="1"/>
</dbReference>
<evidence type="ECO:0000256" key="4">
    <source>
        <dbReference type="ARBA" id="ARBA00022627"/>
    </source>
</evidence>
<accession>A0ABW1UYP0</accession>
<dbReference type="EMBL" id="JBHSTE010000001">
    <property type="protein sequence ID" value="MFC6331296.1"/>
    <property type="molecule type" value="Genomic_DNA"/>
</dbReference>
<evidence type="ECO:0000256" key="2">
    <source>
        <dbReference type="ARBA" id="ARBA00005947"/>
    </source>
</evidence>
<dbReference type="Proteomes" id="UP001596233">
    <property type="component" value="Unassembled WGS sequence"/>
</dbReference>
<evidence type="ECO:0000256" key="3">
    <source>
        <dbReference type="ARBA" id="ARBA00020218"/>
    </source>
</evidence>
<evidence type="ECO:0000256" key="1">
    <source>
        <dbReference type="ARBA" id="ARBA00005101"/>
    </source>
</evidence>
<comment type="caution">
    <text evidence="6">The sequence shown here is derived from an EMBL/GenBank/DDBJ whole genome shotgun (WGS) entry which is preliminary data.</text>
</comment>
<dbReference type="InterPro" id="IPR023696">
    <property type="entry name" value="Ureohydrolase_dom_sf"/>
</dbReference>
<dbReference type="PANTHER" id="PTHR10625:SF10">
    <property type="entry name" value="HISTONE DEACETYLASE HDAC1"/>
    <property type="match status" value="1"/>
</dbReference>
<reference evidence="7" key="1">
    <citation type="journal article" date="2019" name="Int. J. Syst. Evol. Microbiol.">
        <title>The Global Catalogue of Microorganisms (GCM) 10K type strain sequencing project: providing services to taxonomists for standard genome sequencing and annotation.</title>
        <authorList>
            <consortium name="The Broad Institute Genomics Platform"/>
            <consortium name="The Broad Institute Genome Sequencing Center for Infectious Disease"/>
            <person name="Wu L."/>
            <person name="Ma J."/>
        </authorList>
    </citation>
    <scope>NUCLEOTIDE SEQUENCE [LARGE SCALE GENOMIC DNA]</scope>
    <source>
        <strain evidence="7">PCU 280</strain>
    </source>
</reference>
<dbReference type="CDD" id="cd09994">
    <property type="entry name" value="HDAC_AcuC_like"/>
    <property type="match status" value="1"/>
</dbReference>
<keyword evidence="7" id="KW-1185">Reference proteome</keyword>
<feature type="domain" description="Histone deacetylase" evidence="5">
    <location>
        <begin position="23"/>
        <end position="323"/>
    </location>
</feature>
<gene>
    <name evidence="6" type="ORF">ACFP56_01560</name>
</gene>
<evidence type="ECO:0000313" key="7">
    <source>
        <dbReference type="Proteomes" id="UP001596233"/>
    </source>
</evidence>
<dbReference type="InterPro" id="IPR003085">
    <property type="entry name" value="AcuC"/>
</dbReference>